<dbReference type="GO" id="GO:0042597">
    <property type="term" value="C:periplasmic space"/>
    <property type="evidence" value="ECO:0007669"/>
    <property type="project" value="InterPro"/>
</dbReference>
<proteinExistence type="predicted"/>
<evidence type="ECO:0000313" key="2">
    <source>
        <dbReference type="EMBL" id="SHK21667.1"/>
    </source>
</evidence>
<name>A0A1M6QNT1_9PROT</name>
<gene>
    <name evidence="2" type="ORF">SAMN02745194_04453</name>
</gene>
<reference evidence="2 3" key="1">
    <citation type="submission" date="2016-11" db="EMBL/GenBank/DDBJ databases">
        <authorList>
            <person name="Jaros S."/>
            <person name="Januszkiewicz K."/>
            <person name="Wedrychowicz H."/>
        </authorList>
    </citation>
    <scope>NUCLEOTIDE SEQUENCE [LARGE SCALE GENOMIC DNA]</scope>
    <source>
        <strain evidence="2 3">DSM 14916</strain>
    </source>
</reference>
<dbReference type="STRING" id="198092.SAMN02745194_04453"/>
<dbReference type="EMBL" id="FQZF01000037">
    <property type="protein sequence ID" value="SHK21667.1"/>
    <property type="molecule type" value="Genomic_DNA"/>
</dbReference>
<organism evidence="2 3">
    <name type="scientific">Muricoccus roseus</name>
    <dbReference type="NCBI Taxonomy" id="198092"/>
    <lineage>
        <taxon>Bacteria</taxon>
        <taxon>Pseudomonadati</taxon>
        <taxon>Pseudomonadota</taxon>
        <taxon>Alphaproteobacteria</taxon>
        <taxon>Acetobacterales</taxon>
        <taxon>Roseomonadaceae</taxon>
        <taxon>Muricoccus</taxon>
    </lineage>
</organism>
<evidence type="ECO:0000256" key="1">
    <source>
        <dbReference type="SAM" id="MobiDB-lite"/>
    </source>
</evidence>
<evidence type="ECO:0000313" key="3">
    <source>
        <dbReference type="Proteomes" id="UP000184387"/>
    </source>
</evidence>
<dbReference type="AlphaFoldDB" id="A0A1M6QNT1"/>
<dbReference type="Proteomes" id="UP000184387">
    <property type="component" value="Unassembled WGS sequence"/>
</dbReference>
<protein>
    <submittedName>
        <fullName evidence="2">LTXXQ motif family protein</fullName>
    </submittedName>
</protein>
<accession>A0A1M6QNT1</accession>
<feature type="region of interest" description="Disordered" evidence="1">
    <location>
        <begin position="1"/>
        <end position="22"/>
    </location>
</feature>
<sequence length="160" mass="16946">MPGAGAPGGPPGSTPGMMGGDMQPMMMQMMRRMMAGQGAIGGSGPTRPFQRVEGELAYFRAELRITDAQVPQWNTLAEAIRGAVGQLRRAFGEATPASQRPVPAIAQLERRIALLSVQLDTARVVAAAAGPLYAALSDEQKLMADELMAEHLSLVPRMGM</sequence>
<keyword evidence="3" id="KW-1185">Reference proteome</keyword>
<dbReference type="InterPro" id="IPR012899">
    <property type="entry name" value="LTXXQ"/>
</dbReference>
<dbReference type="Pfam" id="PF07813">
    <property type="entry name" value="LTXXQ"/>
    <property type="match status" value="1"/>
</dbReference>